<dbReference type="Proteomes" id="UP000248863">
    <property type="component" value="Unassembled WGS sequence"/>
</dbReference>
<comment type="caution">
    <text evidence="1">The sequence shown here is derived from an EMBL/GenBank/DDBJ whole genome shotgun (WGS) entry which is preliminary data.</text>
</comment>
<evidence type="ECO:0000313" key="1">
    <source>
        <dbReference type="EMBL" id="RAI34540.1"/>
    </source>
</evidence>
<evidence type="ECO:0000313" key="2">
    <source>
        <dbReference type="Proteomes" id="UP000248863"/>
    </source>
</evidence>
<gene>
    <name evidence="1" type="ORF">CH338_20730</name>
</gene>
<sequence>MTETPHLGLPLIAAAQAQKHVTHNEALHRLDALVMLAVVDRDLAAPPASPAAGARYLVKATGSGAFAGHDDAIAHFVDGGWEFHDPAIGWLCWIADEGVLVAWTGAAWQAVGGGGGEGGGGGGEGEIDALQNLTLLGLGTTADATNPLAAKLNNALWTAKSVAEGGSGDLRYKLSKESAARTLSLLFQTAYAGRAEIGLAGDDDLRVKVSPDGTTWLDALVVDRTTGGVALPNTRPPSFRNRIVNGAFAVNQRAVSGTVTLAAGAYGHDRWKASAGGCTYTFATTGIDTTITITSGTLCQVIEAALVEGGVYTASWSGTAPARVYQGAASGAYAGGPITTAGLAAATQTTIEFGTGTLTRVQLEPGALATAFERRDDELRRCWRTYWRWQPGAAFKSVAIFSIYSSTEAYGKLFDLPVEMLAVPTVSVSSPSHFECYGTAGQTLTSMPLGSTTRRTIAGSVFFAASAGNAGVAAIINTTNASAWIAASADL</sequence>
<dbReference type="RefSeq" id="WP_201160075.1">
    <property type="nucleotide sequence ID" value="NZ_NHSK01000257.1"/>
</dbReference>
<keyword evidence="2" id="KW-1185">Reference proteome</keyword>
<proteinExistence type="predicted"/>
<protein>
    <recommendedName>
        <fullName evidence="3">DUF2793 domain-containing protein</fullName>
    </recommendedName>
</protein>
<name>A0A327K758_9BRAD</name>
<organism evidence="1 2">
    <name type="scientific">Rhodoplanes elegans</name>
    <dbReference type="NCBI Taxonomy" id="29408"/>
    <lineage>
        <taxon>Bacteria</taxon>
        <taxon>Pseudomonadati</taxon>
        <taxon>Pseudomonadota</taxon>
        <taxon>Alphaproteobacteria</taxon>
        <taxon>Hyphomicrobiales</taxon>
        <taxon>Nitrobacteraceae</taxon>
        <taxon>Rhodoplanes</taxon>
    </lineage>
</organism>
<dbReference type="InterPro" id="IPR021251">
    <property type="entry name" value="DUF2793"/>
</dbReference>
<evidence type="ECO:0008006" key="3">
    <source>
        <dbReference type="Google" id="ProtNLM"/>
    </source>
</evidence>
<reference evidence="1 2" key="1">
    <citation type="submission" date="2017-07" db="EMBL/GenBank/DDBJ databases">
        <title>Draft Genome Sequences of Select Purple Nonsulfur Bacteria.</title>
        <authorList>
            <person name="Lasarre B."/>
            <person name="Mckinlay J.B."/>
        </authorList>
    </citation>
    <scope>NUCLEOTIDE SEQUENCE [LARGE SCALE GENOMIC DNA]</scope>
    <source>
        <strain evidence="1 2">DSM 11907</strain>
    </source>
</reference>
<dbReference type="Pfam" id="PF10983">
    <property type="entry name" value="DUF2793"/>
    <property type="match status" value="1"/>
</dbReference>
<accession>A0A327K758</accession>
<dbReference type="EMBL" id="NPEU01000303">
    <property type="protein sequence ID" value="RAI34540.1"/>
    <property type="molecule type" value="Genomic_DNA"/>
</dbReference>
<dbReference type="AlphaFoldDB" id="A0A327K758"/>